<organism evidence="2 3">
    <name type="scientific">Candidatus Tagabacteria bacterium CG10_big_fil_rev_8_21_14_0_10_40_13</name>
    <dbReference type="NCBI Taxonomy" id="1975022"/>
    <lineage>
        <taxon>Bacteria</taxon>
        <taxon>Candidatus Tagaibacteriota</taxon>
    </lineage>
</organism>
<reference evidence="3" key="1">
    <citation type="submission" date="2017-09" db="EMBL/GenBank/DDBJ databases">
        <title>Depth-based differentiation of microbial function through sediment-hosted aquifers and enrichment of novel symbionts in the deep terrestrial subsurface.</title>
        <authorList>
            <person name="Probst A.J."/>
            <person name="Ladd B."/>
            <person name="Jarett J.K."/>
            <person name="Geller-Mcgrath D.E."/>
            <person name="Sieber C.M.K."/>
            <person name="Emerson J.B."/>
            <person name="Anantharaman K."/>
            <person name="Thomas B.C."/>
            <person name="Malmstrom R."/>
            <person name="Stieglmeier M."/>
            <person name="Klingl A."/>
            <person name="Woyke T."/>
            <person name="Ryan C.M."/>
            <person name="Banfield J.F."/>
        </authorList>
    </citation>
    <scope>NUCLEOTIDE SEQUENCE [LARGE SCALE GENOMIC DNA]</scope>
</reference>
<keyword evidence="2" id="KW-0808">Transferase</keyword>
<dbReference type="InterPro" id="IPR030931">
    <property type="entry name" value="Group_II_RT_mat"/>
</dbReference>
<dbReference type="Gene3D" id="3.30.70.270">
    <property type="match status" value="1"/>
</dbReference>
<name>A0A2M8L815_9BACT</name>
<evidence type="ECO:0000259" key="1">
    <source>
        <dbReference type="PROSITE" id="PS50878"/>
    </source>
</evidence>
<dbReference type="InterPro" id="IPR043502">
    <property type="entry name" value="DNA/RNA_pol_sf"/>
</dbReference>
<dbReference type="InterPro" id="IPR043128">
    <property type="entry name" value="Rev_trsase/Diguanyl_cyclase"/>
</dbReference>
<accession>A0A2M8L815</accession>
<evidence type="ECO:0000313" key="2">
    <source>
        <dbReference type="EMBL" id="PJE72763.1"/>
    </source>
</evidence>
<dbReference type="InterPro" id="IPR000477">
    <property type="entry name" value="RT_dom"/>
</dbReference>
<keyword evidence="2" id="KW-0548">Nucleotidyltransferase</keyword>
<dbReference type="CDD" id="cd01651">
    <property type="entry name" value="RT_G2_intron"/>
    <property type="match status" value="1"/>
</dbReference>
<keyword evidence="2" id="KW-0695">RNA-directed DNA polymerase</keyword>
<dbReference type="AlphaFoldDB" id="A0A2M8L815"/>
<dbReference type="Proteomes" id="UP000230603">
    <property type="component" value="Unassembled WGS sequence"/>
</dbReference>
<dbReference type="InterPro" id="IPR051083">
    <property type="entry name" value="GrpII_Intron_Splice-Mob/Def"/>
</dbReference>
<dbReference type="SUPFAM" id="SSF56672">
    <property type="entry name" value="DNA/RNA polymerases"/>
    <property type="match status" value="1"/>
</dbReference>
<evidence type="ECO:0000313" key="3">
    <source>
        <dbReference type="Proteomes" id="UP000230603"/>
    </source>
</evidence>
<proteinExistence type="predicted"/>
<dbReference type="GO" id="GO:0003964">
    <property type="term" value="F:RNA-directed DNA polymerase activity"/>
    <property type="evidence" value="ECO:0007669"/>
    <property type="project" value="UniProtKB-KW"/>
</dbReference>
<comment type="caution">
    <text evidence="2">The sequence shown here is derived from an EMBL/GenBank/DDBJ whole genome shotgun (WGS) entry which is preliminary data.</text>
</comment>
<dbReference type="PANTHER" id="PTHR34047">
    <property type="entry name" value="NUCLEAR INTRON MATURASE 1, MITOCHONDRIAL-RELATED"/>
    <property type="match status" value="1"/>
</dbReference>
<dbReference type="PANTHER" id="PTHR34047:SF8">
    <property type="entry name" value="PROTEIN YKFC"/>
    <property type="match status" value="1"/>
</dbReference>
<protein>
    <submittedName>
        <fullName evidence="2">Group II intron reverse transcriptase/maturase</fullName>
    </submittedName>
</protein>
<dbReference type="Pfam" id="PF00078">
    <property type="entry name" value="RVT_1"/>
    <property type="match status" value="1"/>
</dbReference>
<dbReference type="EMBL" id="PFEP01000043">
    <property type="protein sequence ID" value="PJE72763.1"/>
    <property type="molecule type" value="Genomic_DNA"/>
</dbReference>
<gene>
    <name evidence="2" type="primary">ltrA</name>
    <name evidence="2" type="ORF">COV00_03550</name>
</gene>
<dbReference type="PROSITE" id="PS50878">
    <property type="entry name" value="RT_POL"/>
    <property type="match status" value="1"/>
</dbReference>
<feature type="domain" description="Reverse transcriptase" evidence="1">
    <location>
        <begin position="70"/>
        <end position="320"/>
    </location>
</feature>
<sequence>MENTETKLVLITNRSRKHPKEKFISLAHLLNSEYLYNCWKELKNGKAPGIDGKTKESNSPEEIKIEIIKTVAKMKAKRYRPKPVKRVYIESPKGKIRPLGLPVLMDKIIQQGMKKILEAIFEPEFLKLSYGFRSNRKCHQALKELYKMTMTKPLNWIIDVDIKGFFDNVDHYWLMTCIQQKIKDPVFNRLIIRFLKAGVMEEGKWYQIERGTPQGGIISPVLANIYLHYILDLWFEKVEKSRLTGYAKLIRYADDFIIGTQTKSKAQQILKDLKERLSRFGLEISKEKTRIIKFGRYAKENAQKRGKRKPETFEFLGFRHYCGRSRKGNFLMQMKTSNKRKREDIKEMNQWLKTIRNRLKLKEIWNNLKAKLRGHYNYYGISGNFKEINSFYYQTIQLTFKWLNRRSQKKSFNWQEFISYLKLNPLPKPVLIHNFYDLW</sequence>
<dbReference type="NCBIfam" id="TIGR04416">
    <property type="entry name" value="group_II_RT_mat"/>
    <property type="match status" value="1"/>
</dbReference>